<evidence type="ECO:0000313" key="3">
    <source>
        <dbReference type="Proteomes" id="UP000292372"/>
    </source>
</evidence>
<dbReference type="Proteomes" id="UP000292372">
    <property type="component" value="Unassembled WGS sequence"/>
</dbReference>
<dbReference type="RefSeq" id="WP_130937563.1">
    <property type="nucleotide sequence ID" value="NZ_BMEE01000002.1"/>
</dbReference>
<organism evidence="2 3">
    <name type="scientific">Hyunsoonleella pacifica</name>
    <dbReference type="NCBI Taxonomy" id="1080224"/>
    <lineage>
        <taxon>Bacteria</taxon>
        <taxon>Pseudomonadati</taxon>
        <taxon>Bacteroidota</taxon>
        <taxon>Flavobacteriia</taxon>
        <taxon>Flavobacteriales</taxon>
        <taxon>Flavobacteriaceae</taxon>
    </lineage>
</organism>
<sequence>MKKLAFAVTILICCINMKCESNEDDLIDASNLLIGNWSEVQYDKENITFKRQNSLPENTYGISFRAKGNLVERSSGWCGTPPLHFSDYNGTWELTENVITITQNHFPNNYVWRIISVTETELVVTKALSEQEQDYRILMSLFDDINELIDGIACENAEDWAFAPYGSKSCGGPQGYVAYPKSIDVEAFLEKVEIYTQAENEYNIKWSVFSTCDITPQPTAVVCENGFPILKY</sequence>
<dbReference type="InterPro" id="IPR024311">
    <property type="entry name" value="Lipocalin-like"/>
</dbReference>
<dbReference type="AlphaFoldDB" id="A0A4Q9FP52"/>
<feature type="domain" description="Lipocalin-like" evidence="1">
    <location>
        <begin position="33"/>
        <end position="124"/>
    </location>
</feature>
<gene>
    <name evidence="2" type="ORF">EYD46_12780</name>
</gene>
<name>A0A4Q9FP52_9FLAO</name>
<accession>A0A4Q9FP52</accession>
<proteinExistence type="predicted"/>
<evidence type="ECO:0000313" key="2">
    <source>
        <dbReference type="EMBL" id="TBN14442.1"/>
    </source>
</evidence>
<dbReference type="Pfam" id="PF13648">
    <property type="entry name" value="Lipocalin_4"/>
    <property type="match status" value="1"/>
</dbReference>
<dbReference type="EMBL" id="SIRS01000005">
    <property type="protein sequence ID" value="TBN14442.1"/>
    <property type="molecule type" value="Genomic_DNA"/>
</dbReference>
<dbReference type="OrthoDB" id="5526158at2"/>
<comment type="caution">
    <text evidence="2">The sequence shown here is derived from an EMBL/GenBank/DDBJ whole genome shotgun (WGS) entry which is preliminary data.</text>
</comment>
<keyword evidence="3" id="KW-1185">Reference proteome</keyword>
<reference evidence="2 3" key="1">
    <citation type="journal article" date="2015" name="Int. J. Syst. Evol. Microbiol.">
        <title>Hyunsoonleella pacifica sp. nov., isolated from seawater of South Pacific Gyre.</title>
        <authorList>
            <person name="Gao X."/>
            <person name="Zhang Z."/>
            <person name="Dai X."/>
            <person name="Zhang X.H."/>
        </authorList>
    </citation>
    <scope>NUCLEOTIDE SEQUENCE [LARGE SCALE GENOMIC DNA]</scope>
    <source>
        <strain evidence="2 3">SW033</strain>
    </source>
</reference>
<evidence type="ECO:0000259" key="1">
    <source>
        <dbReference type="Pfam" id="PF13648"/>
    </source>
</evidence>
<protein>
    <recommendedName>
        <fullName evidence="1">Lipocalin-like domain-containing protein</fullName>
    </recommendedName>
</protein>